<proteinExistence type="predicted"/>
<accession>A0A0F7VNW5</accession>
<name>A0A0F7VNW5_STRLW</name>
<evidence type="ECO:0000313" key="1">
    <source>
        <dbReference type="EMBL" id="CQR61859.1"/>
    </source>
</evidence>
<reference evidence="1 2" key="1">
    <citation type="submission" date="2015-02" db="EMBL/GenBank/DDBJ databases">
        <authorList>
            <person name="Gomez-Escribano P.J."/>
        </authorList>
    </citation>
    <scope>NUCLEOTIDE SEQUENCE [LARGE SCALE GENOMIC DNA]</scope>
    <source>
        <strain evidence="2">C34 (DSM 42122 / NRRL B-24963)</strain>
    </source>
</reference>
<protein>
    <submittedName>
        <fullName evidence="1">Uncharacterized protein</fullName>
    </submittedName>
</protein>
<dbReference type="Proteomes" id="UP000035016">
    <property type="component" value="Chromosome Chromosome"/>
</dbReference>
<dbReference type="KEGG" id="sle:sle_23980"/>
<gene>
    <name evidence="1" type="primary">sle_23980</name>
</gene>
<dbReference type="EMBL" id="LN831790">
    <property type="protein sequence ID" value="CQR61859.1"/>
    <property type="molecule type" value="Genomic_DNA"/>
</dbReference>
<dbReference type="RefSeq" id="WP_029381339.1">
    <property type="nucleotide sequence ID" value="NZ_AZSD01000036.1"/>
</dbReference>
<dbReference type="AlphaFoldDB" id="A0A0F7VNW5"/>
<organism evidence="1 2">
    <name type="scientific">Streptomyces leeuwenhoekii</name>
    <dbReference type="NCBI Taxonomy" id="1437453"/>
    <lineage>
        <taxon>Bacteria</taxon>
        <taxon>Bacillati</taxon>
        <taxon>Actinomycetota</taxon>
        <taxon>Actinomycetes</taxon>
        <taxon>Kitasatosporales</taxon>
        <taxon>Streptomycetaceae</taxon>
        <taxon>Streptomyces</taxon>
    </lineage>
</organism>
<sequence length="118" mass="12871">MPDLTPHDIHAATDTLSRLTDYLRKPPEPAEALALVEPLLDENTGIAVQLGDALRELARVVLAHPATASTPALRSLVAELREAAWEQIDQRHLHYVLDTLRALLAAPTSHGPGCCRCR</sequence>
<evidence type="ECO:0000313" key="2">
    <source>
        <dbReference type="Proteomes" id="UP000035016"/>
    </source>
</evidence>